<proteinExistence type="predicted"/>
<dbReference type="EMBL" id="QOQW01000013">
    <property type="protein sequence ID" value="RCK79400.1"/>
    <property type="molecule type" value="Genomic_DNA"/>
</dbReference>
<evidence type="ECO:0008006" key="3">
    <source>
        <dbReference type="Google" id="ProtNLM"/>
    </source>
</evidence>
<dbReference type="InterPro" id="IPR025455">
    <property type="entry name" value="DUF4276"/>
</dbReference>
<dbReference type="Proteomes" id="UP000252355">
    <property type="component" value="Unassembled WGS sequence"/>
</dbReference>
<comment type="caution">
    <text evidence="1">The sequence shown here is derived from an EMBL/GenBank/DDBJ whole genome shotgun (WGS) entry which is preliminary data.</text>
</comment>
<sequence length="204" mass="23099">MKIALIVEGKTEKAFLPSLEAFLKNRLSGQMPRIDPIPYHGRIPKGDQLKQIVEFLLGGKDPRDHVIALTDVYTGTTPPDFTDARDAKEKMRQWVGPEPRFHPHAAQYDFEAWLLPYWPTIQKLAKHNKSAPRGNPETVNHQKPPARRIKEIFEIGKCRDSYVKARDAGRILRENDLIIAIRLCSELKAMINTILSLCGGSAIP</sequence>
<reference evidence="1 2" key="1">
    <citation type="submission" date="2018-05" db="EMBL/GenBank/DDBJ databases">
        <title>A metagenomic window into the 2 km-deep terrestrial subsurface aquifer revealed taxonomically and functionally diverse microbial community comprising novel uncultured bacterial lineages.</title>
        <authorList>
            <person name="Kadnikov V.V."/>
            <person name="Mardanov A.V."/>
            <person name="Beletsky A.V."/>
            <person name="Banks D."/>
            <person name="Pimenov N.V."/>
            <person name="Frank Y.A."/>
            <person name="Karnachuk O.V."/>
            <person name="Ravin N.V."/>
        </authorList>
    </citation>
    <scope>NUCLEOTIDE SEQUENCE [LARGE SCALE GENOMIC DNA]</scope>
    <source>
        <strain evidence="1">BY5</strain>
    </source>
</reference>
<accession>A0A367ZMX9</accession>
<dbReference type="Pfam" id="PF14103">
    <property type="entry name" value="DUF4276"/>
    <property type="match status" value="1"/>
</dbReference>
<gene>
    <name evidence="1" type="ORF">OZSIB_0040</name>
</gene>
<evidence type="ECO:0000313" key="1">
    <source>
        <dbReference type="EMBL" id="RCK79400.1"/>
    </source>
</evidence>
<protein>
    <recommendedName>
        <fullName evidence="3">DUF4276 family protein</fullName>
    </recommendedName>
</protein>
<dbReference type="AlphaFoldDB" id="A0A367ZMX9"/>
<name>A0A367ZMX9_9BACT</name>
<evidence type="ECO:0000313" key="2">
    <source>
        <dbReference type="Proteomes" id="UP000252355"/>
    </source>
</evidence>
<organism evidence="1 2">
    <name type="scientific">Candidatus Ozemobacter sibiricus</name>
    <dbReference type="NCBI Taxonomy" id="2268124"/>
    <lineage>
        <taxon>Bacteria</taxon>
        <taxon>Candidatus Ozemobacteria</taxon>
        <taxon>Candidatus Ozemobacterales</taxon>
        <taxon>Candidatus Ozemobacteraceae</taxon>
        <taxon>Candidatus Ozemobacter</taxon>
    </lineage>
</organism>